<dbReference type="Pfam" id="PF14223">
    <property type="entry name" value="Retrotran_gag_2"/>
    <property type="match status" value="1"/>
</dbReference>
<feature type="region of interest" description="Disordered" evidence="1">
    <location>
        <begin position="279"/>
        <end position="310"/>
    </location>
</feature>
<protein>
    <submittedName>
        <fullName evidence="2">Uncharacterized protein</fullName>
    </submittedName>
</protein>
<feature type="region of interest" description="Disordered" evidence="1">
    <location>
        <begin position="1"/>
        <end position="22"/>
    </location>
</feature>
<reference evidence="2" key="1">
    <citation type="journal article" date="2013" name="J. Plant Res.">
        <title>Effect of fungi and light on seed germination of three Opuntia species from semiarid lands of central Mexico.</title>
        <authorList>
            <person name="Delgado-Sanchez P."/>
            <person name="Jimenez-Bremont J.F."/>
            <person name="Guerrero-Gonzalez Mde L."/>
            <person name="Flores J."/>
        </authorList>
    </citation>
    <scope>NUCLEOTIDE SEQUENCE</scope>
    <source>
        <tissue evidence="2">Cladode</tissue>
    </source>
</reference>
<dbReference type="AlphaFoldDB" id="A0A7C9ALQ2"/>
<dbReference type="PANTHER" id="PTHR37610">
    <property type="entry name" value="CCHC-TYPE DOMAIN-CONTAINING PROTEIN"/>
    <property type="match status" value="1"/>
</dbReference>
<proteinExistence type="predicted"/>
<sequence>MSADRNHNNDPQNPLFIHPSDGPSTITLGEKLTGTSNYRAWRRSMEISLSTKRKLVFVHGTIAKATDDPQKADQWEACNNMVIAWLVNNVSDSIARSILYVKSAAEIWSQLEKRFAFANGSRKYHLNKQTYSLRQEGHSVSDYYTKLKGVWEELESMSDLPCITTNAADVTQFLACFHKQMAEHRLFQFLNGLDDVYQAQRSQILLMTPLPSVELVCGMLQQEEQQRQVLEGIPISSESSALLSKNLEVRVDVKCSVCGNKGHTADKCWHIVGFPSWHPRSNRQSQGQRRGGRAGRSFPQGGRTFRPRNETWKGAAAQVEVDQSSYSQNQSPTLTAQQVEQLLKLLPQASTSHCNSAPKFSSETDEELDLNFAGLCKLSSQRHW</sequence>
<reference evidence="2" key="2">
    <citation type="submission" date="2020-07" db="EMBL/GenBank/DDBJ databases">
        <authorList>
            <person name="Vera ALvarez R."/>
            <person name="Arias-Moreno D.M."/>
            <person name="Jimenez-Jacinto V."/>
            <person name="Jimenez-Bremont J.F."/>
            <person name="Swaminathan K."/>
            <person name="Moose S.P."/>
            <person name="Guerrero-Gonzalez M.L."/>
            <person name="Marino-Ramirez L."/>
            <person name="Landsman D."/>
            <person name="Rodriguez-Kessler M."/>
            <person name="Delgado-Sanchez P."/>
        </authorList>
    </citation>
    <scope>NUCLEOTIDE SEQUENCE</scope>
    <source>
        <tissue evidence="2">Cladode</tissue>
    </source>
</reference>
<evidence type="ECO:0000256" key="1">
    <source>
        <dbReference type="SAM" id="MobiDB-lite"/>
    </source>
</evidence>
<accession>A0A7C9ALQ2</accession>
<evidence type="ECO:0000313" key="2">
    <source>
        <dbReference type="EMBL" id="MBA4671618.1"/>
    </source>
</evidence>
<dbReference type="PANTHER" id="PTHR37610:SF6">
    <property type="entry name" value="GAG-POLYPEPTIDE OF LTR COPIA-TYPE-RELATED"/>
    <property type="match status" value="1"/>
</dbReference>
<dbReference type="EMBL" id="GISG01251426">
    <property type="protein sequence ID" value="MBA4671618.1"/>
    <property type="molecule type" value="Transcribed_RNA"/>
</dbReference>
<name>A0A7C9ALQ2_OPUST</name>
<organism evidence="2">
    <name type="scientific">Opuntia streptacantha</name>
    <name type="common">Prickly pear cactus</name>
    <name type="synonym">Opuntia cardona</name>
    <dbReference type="NCBI Taxonomy" id="393608"/>
    <lineage>
        <taxon>Eukaryota</taxon>
        <taxon>Viridiplantae</taxon>
        <taxon>Streptophyta</taxon>
        <taxon>Embryophyta</taxon>
        <taxon>Tracheophyta</taxon>
        <taxon>Spermatophyta</taxon>
        <taxon>Magnoliopsida</taxon>
        <taxon>eudicotyledons</taxon>
        <taxon>Gunneridae</taxon>
        <taxon>Pentapetalae</taxon>
        <taxon>Caryophyllales</taxon>
        <taxon>Cactineae</taxon>
        <taxon>Cactaceae</taxon>
        <taxon>Opuntioideae</taxon>
        <taxon>Opuntia</taxon>
    </lineage>
</organism>